<protein>
    <recommendedName>
        <fullName evidence="2">histidine kinase</fullName>
        <ecNumber evidence="2">2.7.13.3</ecNumber>
    </recommendedName>
</protein>
<dbReference type="CDD" id="cd00130">
    <property type="entry name" value="PAS"/>
    <property type="match status" value="1"/>
</dbReference>
<accession>A0A4U5JU91</accession>
<dbReference type="SMART" id="SM00388">
    <property type="entry name" value="HisKA"/>
    <property type="match status" value="1"/>
</dbReference>
<dbReference type="PANTHER" id="PTHR43065:SF49">
    <property type="entry name" value="HISTIDINE KINASE"/>
    <property type="match status" value="1"/>
</dbReference>
<dbReference type="Pfam" id="PF13426">
    <property type="entry name" value="PAS_9"/>
    <property type="match status" value="1"/>
</dbReference>
<name>A0A4U5JU91_9GAMM</name>
<dbReference type="PANTHER" id="PTHR43065">
    <property type="entry name" value="SENSOR HISTIDINE KINASE"/>
    <property type="match status" value="1"/>
</dbReference>
<proteinExistence type="predicted"/>
<evidence type="ECO:0000256" key="2">
    <source>
        <dbReference type="ARBA" id="ARBA00012438"/>
    </source>
</evidence>
<dbReference type="InterPro" id="IPR036890">
    <property type="entry name" value="HATPase_C_sf"/>
</dbReference>
<dbReference type="AlphaFoldDB" id="A0A4U5JU91"/>
<dbReference type="InterPro" id="IPR004358">
    <property type="entry name" value="Sig_transdc_His_kin-like_C"/>
</dbReference>
<gene>
    <name evidence="7" type="ORF">FCE95_03605</name>
</gene>
<dbReference type="Gene3D" id="3.30.450.20">
    <property type="entry name" value="PAS domain"/>
    <property type="match status" value="1"/>
</dbReference>
<dbReference type="InterPro" id="IPR000700">
    <property type="entry name" value="PAS-assoc_C"/>
</dbReference>
<reference evidence="7 8" key="1">
    <citation type="submission" date="2019-04" db="EMBL/GenBank/DDBJ databases">
        <title>Reference strain of H23.</title>
        <authorList>
            <person name="Luo X."/>
        </authorList>
    </citation>
    <scope>NUCLEOTIDE SEQUENCE [LARGE SCALE GENOMIC DNA]</scope>
    <source>
        <strain evidence="7 8">H23</strain>
    </source>
</reference>
<dbReference type="Pfam" id="PF02518">
    <property type="entry name" value="HATPase_c"/>
    <property type="match status" value="1"/>
</dbReference>
<dbReference type="EMBL" id="SZUA01000001">
    <property type="protein sequence ID" value="TKR33404.1"/>
    <property type="molecule type" value="Genomic_DNA"/>
</dbReference>
<dbReference type="SMART" id="SM00091">
    <property type="entry name" value="PAS"/>
    <property type="match status" value="1"/>
</dbReference>
<dbReference type="EC" id="2.7.13.3" evidence="2"/>
<dbReference type="Gene3D" id="3.30.565.10">
    <property type="entry name" value="Histidine kinase-like ATPase, C-terminal domain"/>
    <property type="match status" value="1"/>
</dbReference>
<evidence type="ECO:0000259" key="4">
    <source>
        <dbReference type="PROSITE" id="PS50109"/>
    </source>
</evidence>
<evidence type="ECO:0000259" key="5">
    <source>
        <dbReference type="PROSITE" id="PS50112"/>
    </source>
</evidence>
<evidence type="ECO:0000313" key="7">
    <source>
        <dbReference type="EMBL" id="TKR33404.1"/>
    </source>
</evidence>
<dbReference type="NCBIfam" id="TIGR00229">
    <property type="entry name" value="sensory_box"/>
    <property type="match status" value="1"/>
</dbReference>
<dbReference type="CDD" id="cd00082">
    <property type="entry name" value="HisKA"/>
    <property type="match status" value="1"/>
</dbReference>
<dbReference type="PRINTS" id="PR00344">
    <property type="entry name" value="BCTRLSENSOR"/>
</dbReference>
<dbReference type="PROSITE" id="PS50109">
    <property type="entry name" value="HIS_KIN"/>
    <property type="match status" value="1"/>
</dbReference>
<feature type="domain" description="PAS" evidence="5">
    <location>
        <begin position="17"/>
        <end position="74"/>
    </location>
</feature>
<dbReference type="InterPro" id="IPR036097">
    <property type="entry name" value="HisK_dim/P_sf"/>
</dbReference>
<sequence>MSALPIATPATIPLTDDEQQFRLLVQSITDYAIYMLDPYGYIRNWNPGGQRIKGYTREEIVGEHFSRFYTEEDRLAGEPEYGLRMAREHGRYEKEGWRMRKDGTRFRASIVLDPIWRDGELIGYAKITRDVTDRYEAQRRLEHAQQALIQSQKIEAIGKLTFGLAHDFNNLLTVIVNSLDLIKAHHDDAGRVERLADGAMRAADRGALLTRQLLAFARGQSLAPEAHDINDLLRRSEALYRRACDTAITIVFDLASDLPQALVDATQFEAAVLNLVINARDAMPDGGRISIATHLRRTAPPDRPEAAASDYVCVAVSDTGVGMSEALLQRAVEPFFTTKEIGKGSGLGLSQVFGFASQSGGFAELRSEEGEGSRVSICLPASAP</sequence>
<dbReference type="SUPFAM" id="SSF55785">
    <property type="entry name" value="PYP-like sensor domain (PAS domain)"/>
    <property type="match status" value="1"/>
</dbReference>
<dbReference type="RefSeq" id="WP_137265612.1">
    <property type="nucleotide sequence ID" value="NZ_SZUA01000001.1"/>
</dbReference>
<dbReference type="SMART" id="SM00387">
    <property type="entry name" value="HATPase_c"/>
    <property type="match status" value="1"/>
</dbReference>
<feature type="domain" description="PAC" evidence="6">
    <location>
        <begin position="92"/>
        <end position="143"/>
    </location>
</feature>
<keyword evidence="3" id="KW-0597">Phosphoprotein</keyword>
<dbReference type="InterPro" id="IPR003594">
    <property type="entry name" value="HATPase_dom"/>
</dbReference>
<organism evidence="7 8">
    <name type="scientific">Luteimonas gilva</name>
    <dbReference type="NCBI Taxonomy" id="2572684"/>
    <lineage>
        <taxon>Bacteria</taxon>
        <taxon>Pseudomonadati</taxon>
        <taxon>Pseudomonadota</taxon>
        <taxon>Gammaproteobacteria</taxon>
        <taxon>Lysobacterales</taxon>
        <taxon>Lysobacteraceae</taxon>
        <taxon>Luteimonas</taxon>
    </lineage>
</organism>
<comment type="caution">
    <text evidence="7">The sequence shown here is derived from an EMBL/GenBank/DDBJ whole genome shotgun (WGS) entry which is preliminary data.</text>
</comment>
<dbReference type="PROSITE" id="PS50112">
    <property type="entry name" value="PAS"/>
    <property type="match status" value="1"/>
</dbReference>
<dbReference type="OrthoDB" id="9770473at2"/>
<dbReference type="PROSITE" id="PS50113">
    <property type="entry name" value="PAC"/>
    <property type="match status" value="1"/>
</dbReference>
<dbReference type="Proteomes" id="UP000308707">
    <property type="component" value="Unassembled WGS sequence"/>
</dbReference>
<keyword evidence="8" id="KW-1185">Reference proteome</keyword>
<dbReference type="GO" id="GO:0000155">
    <property type="term" value="F:phosphorelay sensor kinase activity"/>
    <property type="evidence" value="ECO:0007669"/>
    <property type="project" value="InterPro"/>
</dbReference>
<evidence type="ECO:0000256" key="3">
    <source>
        <dbReference type="ARBA" id="ARBA00022553"/>
    </source>
</evidence>
<dbReference type="InterPro" id="IPR005467">
    <property type="entry name" value="His_kinase_dom"/>
</dbReference>
<dbReference type="InterPro" id="IPR003661">
    <property type="entry name" value="HisK_dim/P_dom"/>
</dbReference>
<evidence type="ECO:0000313" key="8">
    <source>
        <dbReference type="Proteomes" id="UP000308707"/>
    </source>
</evidence>
<feature type="domain" description="Histidine kinase" evidence="4">
    <location>
        <begin position="163"/>
        <end position="383"/>
    </location>
</feature>
<dbReference type="SUPFAM" id="SSF47384">
    <property type="entry name" value="Homodimeric domain of signal transducing histidine kinase"/>
    <property type="match status" value="1"/>
</dbReference>
<dbReference type="SUPFAM" id="SSF55874">
    <property type="entry name" value="ATPase domain of HSP90 chaperone/DNA topoisomerase II/histidine kinase"/>
    <property type="match status" value="1"/>
</dbReference>
<dbReference type="InterPro" id="IPR035965">
    <property type="entry name" value="PAS-like_dom_sf"/>
</dbReference>
<evidence type="ECO:0000259" key="6">
    <source>
        <dbReference type="PROSITE" id="PS50113"/>
    </source>
</evidence>
<dbReference type="InterPro" id="IPR000014">
    <property type="entry name" value="PAS"/>
</dbReference>
<dbReference type="Gene3D" id="1.10.287.130">
    <property type="match status" value="1"/>
</dbReference>
<evidence type="ECO:0000256" key="1">
    <source>
        <dbReference type="ARBA" id="ARBA00000085"/>
    </source>
</evidence>
<comment type="catalytic activity">
    <reaction evidence="1">
        <text>ATP + protein L-histidine = ADP + protein N-phospho-L-histidine.</text>
        <dbReference type="EC" id="2.7.13.3"/>
    </reaction>
</comment>